<evidence type="ECO:0000256" key="4">
    <source>
        <dbReference type="ARBA" id="ARBA00022692"/>
    </source>
</evidence>
<evidence type="ECO:0000256" key="2">
    <source>
        <dbReference type="ARBA" id="ARBA00010617"/>
    </source>
</evidence>
<dbReference type="Pfam" id="PF00067">
    <property type="entry name" value="p450"/>
    <property type="match status" value="1"/>
</dbReference>
<dbReference type="GO" id="GO:0005506">
    <property type="term" value="F:iron ion binding"/>
    <property type="evidence" value="ECO:0007669"/>
    <property type="project" value="InterPro"/>
</dbReference>
<evidence type="ECO:0000256" key="9">
    <source>
        <dbReference type="ARBA" id="ARBA00023033"/>
    </source>
</evidence>
<comment type="cofactor">
    <cofactor evidence="11">
        <name>heme</name>
        <dbReference type="ChEBI" id="CHEBI:30413"/>
    </cofactor>
</comment>
<keyword evidence="7 12" id="KW-0560">Oxidoreductase</keyword>
<dbReference type="GO" id="GO:0016020">
    <property type="term" value="C:membrane"/>
    <property type="evidence" value="ECO:0007669"/>
    <property type="project" value="UniProtKB-SubCell"/>
</dbReference>
<keyword evidence="6" id="KW-1133">Transmembrane helix</keyword>
<protein>
    <submittedName>
        <fullName evidence="13">Cytochrome P450</fullName>
    </submittedName>
</protein>
<dbReference type="GO" id="GO:0020037">
    <property type="term" value="F:heme binding"/>
    <property type="evidence" value="ECO:0007669"/>
    <property type="project" value="InterPro"/>
</dbReference>
<comment type="subcellular location">
    <subcellularLocation>
        <location evidence="1">Membrane</location>
    </subcellularLocation>
</comment>
<dbReference type="InterPro" id="IPR017972">
    <property type="entry name" value="Cyt_P450_CS"/>
</dbReference>
<name>A0AAN8UYA8_9MAGN</name>
<proteinExistence type="inferred from homology"/>
<keyword evidence="10" id="KW-0472">Membrane</keyword>
<evidence type="ECO:0000256" key="11">
    <source>
        <dbReference type="PIRSR" id="PIRSR602401-1"/>
    </source>
</evidence>
<keyword evidence="3 11" id="KW-0349">Heme</keyword>
<dbReference type="AlphaFoldDB" id="A0AAN8UYA8"/>
<reference evidence="13 14" key="1">
    <citation type="submission" date="2023-12" db="EMBL/GenBank/DDBJ databases">
        <title>A high-quality genome assembly for Dillenia turbinata (Dilleniales).</title>
        <authorList>
            <person name="Chanderbali A."/>
        </authorList>
    </citation>
    <scope>NUCLEOTIDE SEQUENCE [LARGE SCALE GENOMIC DNA]</scope>
    <source>
        <strain evidence="13">LSX21</strain>
        <tissue evidence="13">Leaf</tissue>
    </source>
</reference>
<dbReference type="Gene3D" id="1.10.630.10">
    <property type="entry name" value="Cytochrome P450"/>
    <property type="match status" value="1"/>
</dbReference>
<dbReference type="InterPro" id="IPR001128">
    <property type="entry name" value="Cyt_P450"/>
</dbReference>
<evidence type="ECO:0000256" key="3">
    <source>
        <dbReference type="ARBA" id="ARBA00022617"/>
    </source>
</evidence>
<evidence type="ECO:0000313" key="14">
    <source>
        <dbReference type="Proteomes" id="UP001370490"/>
    </source>
</evidence>
<dbReference type="InterPro" id="IPR036396">
    <property type="entry name" value="Cyt_P450_sf"/>
</dbReference>
<gene>
    <name evidence="13" type="ORF">RJ641_017539</name>
</gene>
<dbReference type="InterPro" id="IPR050665">
    <property type="entry name" value="Cytochrome_P450_Monooxygen"/>
</dbReference>
<keyword evidence="9 12" id="KW-0503">Monooxygenase</keyword>
<evidence type="ECO:0000256" key="10">
    <source>
        <dbReference type="ARBA" id="ARBA00023136"/>
    </source>
</evidence>
<keyword evidence="4" id="KW-0812">Transmembrane</keyword>
<dbReference type="GO" id="GO:0016705">
    <property type="term" value="F:oxidoreductase activity, acting on paired donors, with incorporation or reduction of molecular oxygen"/>
    <property type="evidence" value="ECO:0007669"/>
    <property type="project" value="InterPro"/>
</dbReference>
<organism evidence="13 14">
    <name type="scientific">Dillenia turbinata</name>
    <dbReference type="NCBI Taxonomy" id="194707"/>
    <lineage>
        <taxon>Eukaryota</taxon>
        <taxon>Viridiplantae</taxon>
        <taxon>Streptophyta</taxon>
        <taxon>Embryophyta</taxon>
        <taxon>Tracheophyta</taxon>
        <taxon>Spermatophyta</taxon>
        <taxon>Magnoliopsida</taxon>
        <taxon>eudicotyledons</taxon>
        <taxon>Gunneridae</taxon>
        <taxon>Pentapetalae</taxon>
        <taxon>Dilleniales</taxon>
        <taxon>Dilleniaceae</taxon>
        <taxon>Dillenia</taxon>
    </lineage>
</organism>
<comment type="caution">
    <text evidence="13">The sequence shown here is derived from an EMBL/GenBank/DDBJ whole genome shotgun (WGS) entry which is preliminary data.</text>
</comment>
<dbReference type="PRINTS" id="PR00463">
    <property type="entry name" value="EP450I"/>
</dbReference>
<accession>A0AAN8UYA8</accession>
<dbReference type="PROSITE" id="PS00086">
    <property type="entry name" value="CYTOCHROME_P450"/>
    <property type="match status" value="1"/>
</dbReference>
<keyword evidence="5 11" id="KW-0479">Metal-binding</keyword>
<evidence type="ECO:0000256" key="8">
    <source>
        <dbReference type="ARBA" id="ARBA00023004"/>
    </source>
</evidence>
<evidence type="ECO:0000256" key="7">
    <source>
        <dbReference type="ARBA" id="ARBA00023002"/>
    </source>
</evidence>
<dbReference type="GO" id="GO:0004497">
    <property type="term" value="F:monooxygenase activity"/>
    <property type="evidence" value="ECO:0007669"/>
    <property type="project" value="UniProtKB-KW"/>
</dbReference>
<comment type="similarity">
    <text evidence="2 12">Belongs to the cytochrome P450 family.</text>
</comment>
<feature type="binding site" description="axial binding residue" evidence="11">
    <location>
        <position position="489"/>
    </location>
    <ligand>
        <name>heme</name>
        <dbReference type="ChEBI" id="CHEBI:30413"/>
    </ligand>
    <ligandPart>
        <name>Fe</name>
        <dbReference type="ChEBI" id="CHEBI:18248"/>
    </ligandPart>
</feature>
<dbReference type="EMBL" id="JBAMMX010000022">
    <property type="protein sequence ID" value="KAK6919117.1"/>
    <property type="molecule type" value="Genomic_DNA"/>
</dbReference>
<evidence type="ECO:0000256" key="5">
    <source>
        <dbReference type="ARBA" id="ARBA00022723"/>
    </source>
</evidence>
<dbReference type="SUPFAM" id="SSF48264">
    <property type="entry name" value="Cytochrome P450"/>
    <property type="match status" value="1"/>
</dbReference>
<evidence type="ECO:0000256" key="6">
    <source>
        <dbReference type="ARBA" id="ARBA00022989"/>
    </source>
</evidence>
<evidence type="ECO:0000256" key="12">
    <source>
        <dbReference type="RuleBase" id="RU000461"/>
    </source>
</evidence>
<sequence length="541" mass="62801">MATMILITCFLLITWWGAKMFCTIWRKPKMIEKRLKQQGIHGHPYKLLYGSAKEIMKFSKESVSKPKEQSHDILPHLNPLIENLVATYKDKFVVWYGTTPRVTLTDPKLVKEVMSDISGEFPKPRNANIDYFVTGVASYRGEKWAKHRKIILPAFHIEKLKKMLPAFSLCASEMVEKWDKLAGQNGSCELDVWPEFQNLTGNAISRAAFSSSFEDGRLIFQLQKEQARLYMKSLYYIKFPWSRCYHLPNSLLAHLWFSFLCSALTRFHDQLYRFFPTTVNRRMREIHKQVGSLLECMIKKREEAIKLGNSNKEDLLDLLLRSSLAEIQESKNLTAGLSTKDVIEECKLFYFVGQESTGTLLSWTLICLSMHQNWQTQTREEILKIIGKNKPSFNDLIEMNTVHMILLEVLRLYPPISVLRCVEKETQLGDLSLPKGIQLYMPFYVIHRDPKHWGEDAMEFNPDRFSEGLSKASKDETSYFPFGWGPRNCIGQNFSLLQAKLVLVIILQHFWFELSASYIHVALESITLCPKYGAQIIFHRI</sequence>
<dbReference type="PANTHER" id="PTHR24282:SF247">
    <property type="entry name" value="11-OXO-BETA-AMYRIN 30-OXIDASE-LIKE"/>
    <property type="match status" value="1"/>
</dbReference>
<evidence type="ECO:0000256" key="1">
    <source>
        <dbReference type="ARBA" id="ARBA00004370"/>
    </source>
</evidence>
<evidence type="ECO:0000313" key="13">
    <source>
        <dbReference type="EMBL" id="KAK6919117.1"/>
    </source>
</evidence>
<dbReference type="PRINTS" id="PR00385">
    <property type="entry name" value="P450"/>
</dbReference>
<dbReference type="InterPro" id="IPR002401">
    <property type="entry name" value="Cyt_P450_E_grp-I"/>
</dbReference>
<keyword evidence="14" id="KW-1185">Reference proteome</keyword>
<keyword evidence="8 11" id="KW-0408">Iron</keyword>
<dbReference type="Proteomes" id="UP001370490">
    <property type="component" value="Unassembled WGS sequence"/>
</dbReference>
<dbReference type="PANTHER" id="PTHR24282">
    <property type="entry name" value="CYTOCHROME P450 FAMILY MEMBER"/>
    <property type="match status" value="1"/>
</dbReference>